<dbReference type="OrthoDB" id="8617719at2"/>
<dbReference type="AlphaFoldDB" id="A0A1N6KRF9"/>
<sequence>MRFIAKGGEPRALTDWKLANKNTPENLNYNGGGFPRDAVKNALLVEQGYLCAYTMKAIASRDGCHIEHIIAQSVGAEGREDIDYGNMLACFPPSNSTIECPYGAKHKDDYDVVNQPFLSPLNQSVRYVFRFLDDGIVEGKNDVAVASIEVLNLNCAALRNDRAAAINGFLLRRNKKVLSAAEARRLAAQVVIPNAEGRLPAFCEAVSQAAVRYAEKEERKAARLRGVRR</sequence>
<organism evidence="1 2">
    <name type="scientific">Paraburkholderia phenazinium</name>
    <dbReference type="NCBI Taxonomy" id="60549"/>
    <lineage>
        <taxon>Bacteria</taxon>
        <taxon>Pseudomonadati</taxon>
        <taxon>Pseudomonadota</taxon>
        <taxon>Betaproteobacteria</taxon>
        <taxon>Burkholderiales</taxon>
        <taxon>Burkholderiaceae</taxon>
        <taxon>Paraburkholderia</taxon>
    </lineage>
</organism>
<dbReference type="EMBL" id="FSRU01000002">
    <property type="protein sequence ID" value="SIO58947.1"/>
    <property type="molecule type" value="Genomic_DNA"/>
</dbReference>
<proteinExistence type="predicted"/>
<dbReference type="RefSeq" id="WP_074299037.1">
    <property type="nucleotide sequence ID" value="NZ_FSRU01000002.1"/>
</dbReference>
<reference evidence="1 2" key="1">
    <citation type="submission" date="2016-11" db="EMBL/GenBank/DDBJ databases">
        <authorList>
            <person name="Jaros S."/>
            <person name="Januszkiewicz K."/>
            <person name="Wedrychowicz H."/>
        </authorList>
    </citation>
    <scope>NUCLEOTIDE SEQUENCE [LARGE SCALE GENOMIC DNA]</scope>
    <source>
        <strain evidence="1 2">GAS95</strain>
    </source>
</reference>
<dbReference type="Proteomes" id="UP000185151">
    <property type="component" value="Unassembled WGS sequence"/>
</dbReference>
<protein>
    <submittedName>
        <fullName evidence="1">TIGR02646 family protein</fullName>
    </submittedName>
</protein>
<keyword evidence="2" id="KW-1185">Reference proteome</keyword>
<gene>
    <name evidence="1" type="ORF">SAMN05444165_4337</name>
</gene>
<name>A0A1N6KRF9_9BURK</name>
<evidence type="ECO:0000313" key="2">
    <source>
        <dbReference type="Proteomes" id="UP000185151"/>
    </source>
</evidence>
<evidence type="ECO:0000313" key="1">
    <source>
        <dbReference type="EMBL" id="SIO58947.1"/>
    </source>
</evidence>
<accession>A0A1N6KRF9</accession>